<feature type="chain" id="PRO_5045382525" description="Glycoside hydrolase family 5 domain-containing protein" evidence="1">
    <location>
        <begin position="29"/>
        <end position="417"/>
    </location>
</feature>
<dbReference type="SUPFAM" id="SSF51445">
    <property type="entry name" value="(Trans)glycosidases"/>
    <property type="match status" value="1"/>
</dbReference>
<reference evidence="2 3" key="1">
    <citation type="submission" date="2020-06" db="EMBL/GenBank/DDBJ databases">
        <title>Draft genome of Uliginosibacterium sp. IMCC34675.</title>
        <authorList>
            <person name="Song J."/>
        </authorList>
    </citation>
    <scope>NUCLEOTIDE SEQUENCE [LARGE SCALE GENOMIC DNA]</scope>
    <source>
        <strain evidence="2 3">IMCC34675</strain>
    </source>
</reference>
<dbReference type="EMBL" id="JABCSC020000003">
    <property type="protein sequence ID" value="NSL55937.1"/>
    <property type="molecule type" value="Genomic_DNA"/>
</dbReference>
<feature type="signal peptide" evidence="1">
    <location>
        <begin position="1"/>
        <end position="28"/>
    </location>
</feature>
<dbReference type="InterPro" id="IPR017853">
    <property type="entry name" value="GH"/>
</dbReference>
<dbReference type="InterPro" id="IPR051923">
    <property type="entry name" value="Glycosyl_Hydrolase_39"/>
</dbReference>
<comment type="caution">
    <text evidence="2">The sequence shown here is derived from an EMBL/GenBank/DDBJ whole genome shotgun (WGS) entry which is preliminary data.</text>
</comment>
<keyword evidence="1" id="KW-0732">Signal</keyword>
<accession>A0ABX2IHG5</accession>
<evidence type="ECO:0000313" key="2">
    <source>
        <dbReference type="EMBL" id="NSL55937.1"/>
    </source>
</evidence>
<sequence>MNQRRSLPAGWLAWLGLCCLVAAGPAHAAPERFEDTLCVTAKFSQGQPLSELPMLTDLGVKWVRDTVAWFDIEKRPGQYQAFPPEFQQRLDFYRQHDIGLVMLLAYDNPLAYPNTPAKPGNSADPVAYGRYAAEMARRLRKQGLRFVIELWNEPHNDLFHKFGGNWNGAPPSPWVDHYLRMVDEATHRIKLFDPSIRVITDDDMWVIHYHFLARGLTRQIDGFAIHPYTGGDIPELTAVTYDTDWTRPYQVVDPDRSFGSAMRRLREFGSQKLGKRPEIWITEWGWGVGEKSPLGPLSEEAVATYLPRAMILGAATGAEATCWFSTRDSVDGPMGLTDNNSRPRPAYYAFRDLHAKLGKARYVCPLSTQSGSGAAMAYLFRDAKGPLVARWDAYPAVQGAGKLSLERPATAPACARP</sequence>
<evidence type="ECO:0000313" key="3">
    <source>
        <dbReference type="Proteomes" id="UP000778523"/>
    </source>
</evidence>
<proteinExistence type="predicted"/>
<evidence type="ECO:0000256" key="1">
    <source>
        <dbReference type="SAM" id="SignalP"/>
    </source>
</evidence>
<dbReference type="Gene3D" id="3.20.20.80">
    <property type="entry name" value="Glycosidases"/>
    <property type="match status" value="1"/>
</dbReference>
<dbReference type="RefSeq" id="WP_170022311.1">
    <property type="nucleotide sequence ID" value="NZ_JABCSC020000003.1"/>
</dbReference>
<organism evidence="2 3">
    <name type="scientific">Uliginosibacterium aquaticum</name>
    <dbReference type="NCBI Taxonomy" id="2731212"/>
    <lineage>
        <taxon>Bacteria</taxon>
        <taxon>Pseudomonadati</taxon>
        <taxon>Pseudomonadota</taxon>
        <taxon>Betaproteobacteria</taxon>
        <taxon>Rhodocyclales</taxon>
        <taxon>Zoogloeaceae</taxon>
        <taxon>Uliginosibacterium</taxon>
    </lineage>
</organism>
<keyword evidence="3" id="KW-1185">Reference proteome</keyword>
<name>A0ABX2IHG5_9RHOO</name>
<evidence type="ECO:0008006" key="4">
    <source>
        <dbReference type="Google" id="ProtNLM"/>
    </source>
</evidence>
<dbReference type="PANTHER" id="PTHR12631">
    <property type="entry name" value="ALPHA-L-IDURONIDASE"/>
    <property type="match status" value="1"/>
</dbReference>
<dbReference type="PANTHER" id="PTHR12631:SF10">
    <property type="entry name" value="BETA-XYLOSIDASE-LIKE PROTEIN-RELATED"/>
    <property type="match status" value="1"/>
</dbReference>
<dbReference type="Proteomes" id="UP000778523">
    <property type="component" value="Unassembled WGS sequence"/>
</dbReference>
<gene>
    <name evidence="2" type="ORF">HJ583_012930</name>
</gene>
<protein>
    <recommendedName>
        <fullName evidence="4">Glycoside hydrolase family 5 domain-containing protein</fullName>
    </recommendedName>
</protein>